<evidence type="ECO:0000313" key="3">
    <source>
        <dbReference type="Proteomes" id="UP000026961"/>
    </source>
</evidence>
<dbReference type="AlphaFoldDB" id="A0A0E0B7E7"/>
<dbReference type="EnsemblPlants" id="OGLUM10G01270.1">
    <property type="protein sequence ID" value="OGLUM10G01270.1"/>
    <property type="gene ID" value="OGLUM10G01270"/>
</dbReference>
<accession>A0A0E0B7E7</accession>
<name>A0A0E0B7E7_9ORYZ</name>
<dbReference type="Gramene" id="OGLUM10G01270.1">
    <property type="protein sequence ID" value="OGLUM10G01270.1"/>
    <property type="gene ID" value="OGLUM10G01270"/>
</dbReference>
<reference evidence="2" key="2">
    <citation type="submission" date="2018-05" db="EMBL/GenBank/DDBJ databases">
        <title>OgluRS3 (Oryza glumaepatula Reference Sequence Version 3).</title>
        <authorList>
            <person name="Zhang J."/>
            <person name="Kudrna D."/>
            <person name="Lee S."/>
            <person name="Talag J."/>
            <person name="Welchert J."/>
            <person name="Wing R.A."/>
        </authorList>
    </citation>
    <scope>NUCLEOTIDE SEQUENCE [LARGE SCALE GENOMIC DNA]</scope>
</reference>
<keyword evidence="3" id="KW-1185">Reference proteome</keyword>
<dbReference type="Proteomes" id="UP000026961">
    <property type="component" value="Chromosome 10"/>
</dbReference>
<dbReference type="HOGENOM" id="CLU_1306549_0_0_1"/>
<feature type="compositionally biased region" description="Basic and acidic residues" evidence="1">
    <location>
        <begin position="129"/>
        <end position="138"/>
    </location>
</feature>
<reference evidence="2" key="1">
    <citation type="submission" date="2015-04" db="UniProtKB">
        <authorList>
            <consortium name="EnsemblPlants"/>
        </authorList>
    </citation>
    <scope>IDENTIFICATION</scope>
</reference>
<protein>
    <submittedName>
        <fullName evidence="2">Uncharacterized protein</fullName>
    </submittedName>
</protein>
<feature type="region of interest" description="Disordered" evidence="1">
    <location>
        <begin position="108"/>
        <end position="150"/>
    </location>
</feature>
<evidence type="ECO:0000313" key="2">
    <source>
        <dbReference type="EnsemblPlants" id="OGLUM10G01270.1"/>
    </source>
</evidence>
<sequence>MSGSRTRGRLCGTTAKSPPPTARAQGAARVRNQRDGSRRQVEEEAALLAWRREAGSIAVAPILQEKGEGVAVAPAWRPGWEEREPPSRATVQVRWGIGDRCLDGTGGEGRWSGAALRRSRASPPLRSMGAREEGAPQRKERHAAAGRGRGGRLASHARCRDLVYFYGCSEPTRLPSRANAFSLGQPITHWCQIRWTGQRGLWVNLNHAHPP</sequence>
<proteinExistence type="predicted"/>
<feature type="region of interest" description="Disordered" evidence="1">
    <location>
        <begin position="1"/>
        <end position="40"/>
    </location>
</feature>
<organism evidence="2">
    <name type="scientific">Oryza glumipatula</name>
    <dbReference type="NCBI Taxonomy" id="40148"/>
    <lineage>
        <taxon>Eukaryota</taxon>
        <taxon>Viridiplantae</taxon>
        <taxon>Streptophyta</taxon>
        <taxon>Embryophyta</taxon>
        <taxon>Tracheophyta</taxon>
        <taxon>Spermatophyta</taxon>
        <taxon>Magnoliopsida</taxon>
        <taxon>Liliopsida</taxon>
        <taxon>Poales</taxon>
        <taxon>Poaceae</taxon>
        <taxon>BOP clade</taxon>
        <taxon>Oryzoideae</taxon>
        <taxon>Oryzeae</taxon>
        <taxon>Oryzinae</taxon>
        <taxon>Oryza</taxon>
    </lineage>
</organism>
<evidence type="ECO:0000256" key="1">
    <source>
        <dbReference type="SAM" id="MobiDB-lite"/>
    </source>
</evidence>